<dbReference type="Proteomes" id="UP000290218">
    <property type="component" value="Unassembled WGS sequence"/>
</dbReference>
<reference evidence="1 2" key="1">
    <citation type="submission" date="2019-01" db="EMBL/GenBank/DDBJ databases">
        <title>Lacunisphaera sp. strain TWA-58.</title>
        <authorList>
            <person name="Chen W.-M."/>
        </authorList>
    </citation>
    <scope>NUCLEOTIDE SEQUENCE [LARGE SCALE GENOMIC DNA]</scope>
    <source>
        <strain evidence="1 2">TWA-58</strain>
    </source>
</reference>
<accession>A0A4Q1CBV6</accession>
<evidence type="ECO:0000313" key="2">
    <source>
        <dbReference type="Proteomes" id="UP000290218"/>
    </source>
</evidence>
<dbReference type="RefSeq" id="WP_129047785.1">
    <property type="nucleotide sequence ID" value="NZ_SDHX01000001.1"/>
</dbReference>
<dbReference type="AlphaFoldDB" id="A0A4Q1CBV6"/>
<dbReference type="OrthoDB" id="191551at2"/>
<dbReference type="InterPro" id="IPR023296">
    <property type="entry name" value="Glyco_hydro_beta-prop_sf"/>
</dbReference>
<dbReference type="GO" id="GO:0016787">
    <property type="term" value="F:hydrolase activity"/>
    <property type="evidence" value="ECO:0007669"/>
    <property type="project" value="UniProtKB-KW"/>
</dbReference>
<keyword evidence="2" id="KW-1185">Reference proteome</keyword>
<evidence type="ECO:0000313" key="1">
    <source>
        <dbReference type="EMBL" id="RXK56416.1"/>
    </source>
</evidence>
<dbReference type="EMBL" id="SDHX01000001">
    <property type="protein sequence ID" value="RXK56416.1"/>
    <property type="molecule type" value="Genomic_DNA"/>
</dbReference>
<sequence length="344" mass="39108">MTRWLSTPPRWFHGCLLALVLVTPLIVQGSPARPEAYLFAHMTKEDYGRLYYSVSTDGRHWTLLNGGQRVMGDDYLGHPEITRAPDGTYWLVGVRPRDNPGVVFWQSRDLIGWTRGPEIDGPRFDVGDRKGGPPYLGAPKLFHDDISGLYYLTWHAARRDLPPNIVHGVNEARWSDMRTFVMTSPDLRTWSEARPLFQYDLATIDVIIRREGDRYYAIIKDERYPTFDHPTGKSIRLAHAKHPLGPWSEPGQPVSPNYHEAPTLIPRADGPGWLLYHEQYPGIQYKISTARTLAGPWYQEWINTYQVPPVARHGVMMPISRAEHDALIAAFPPAQADKPASAKP</sequence>
<proteinExistence type="predicted"/>
<dbReference type="SUPFAM" id="SSF75005">
    <property type="entry name" value="Arabinanase/levansucrase/invertase"/>
    <property type="match status" value="1"/>
</dbReference>
<dbReference type="Gene3D" id="2.115.10.20">
    <property type="entry name" value="Glycosyl hydrolase domain, family 43"/>
    <property type="match status" value="2"/>
</dbReference>
<comment type="caution">
    <text evidence="1">The sequence shown here is derived from an EMBL/GenBank/DDBJ whole genome shotgun (WGS) entry which is preliminary data.</text>
</comment>
<gene>
    <name evidence="1" type="ORF">ESB00_11270</name>
</gene>
<name>A0A4Q1CBV6_9BACT</name>
<keyword evidence="1" id="KW-0378">Hydrolase</keyword>
<protein>
    <submittedName>
        <fullName evidence="1">Glycosyl hydrolase family 43</fullName>
    </submittedName>
</protein>
<organism evidence="1 2">
    <name type="scientific">Oleiharenicola lentus</name>
    <dbReference type="NCBI Taxonomy" id="2508720"/>
    <lineage>
        <taxon>Bacteria</taxon>
        <taxon>Pseudomonadati</taxon>
        <taxon>Verrucomicrobiota</taxon>
        <taxon>Opitutia</taxon>
        <taxon>Opitutales</taxon>
        <taxon>Opitutaceae</taxon>
        <taxon>Oleiharenicola</taxon>
    </lineage>
</organism>